<dbReference type="AlphaFoldDB" id="A0A7W4VZC4"/>
<reference evidence="2 3" key="1">
    <citation type="submission" date="2020-08" db="EMBL/GenBank/DDBJ databases">
        <title>Sequencing the genomes of 1000 actinobacteria strains.</title>
        <authorList>
            <person name="Klenk H.-P."/>
        </authorList>
    </citation>
    <scope>NUCLEOTIDE SEQUENCE [LARGE SCALE GENOMIC DNA]</scope>
    <source>
        <strain evidence="2 3">DSM 105498</strain>
    </source>
</reference>
<evidence type="ECO:0000313" key="2">
    <source>
        <dbReference type="EMBL" id="MBB3044514.1"/>
    </source>
</evidence>
<dbReference type="EMBL" id="JACHWR010000003">
    <property type="protein sequence ID" value="MBB3044514.1"/>
    <property type="molecule type" value="Genomic_DNA"/>
</dbReference>
<feature type="transmembrane region" description="Helical" evidence="1">
    <location>
        <begin position="6"/>
        <end position="32"/>
    </location>
</feature>
<evidence type="ECO:0000256" key="1">
    <source>
        <dbReference type="SAM" id="Phobius"/>
    </source>
</evidence>
<keyword evidence="1" id="KW-0472">Membrane</keyword>
<sequence length="183" mass="19933">MALSEAGAAIIGAALGAGGAVTAQVIGSFFTLRKDRERFEWEREQADAAREAARKSRFADEKRSLYDDVVTDIDLTFEALVDAAEQRDPGREVVKAWAEGSKSRQHPRLQLVAPVVADKQIGVGLALFNVVDALDHQFQKGESPPSCKGAMPGFEDFSAALEELREAMRDDLGIEVRWGAKSD</sequence>
<evidence type="ECO:0000313" key="3">
    <source>
        <dbReference type="Proteomes" id="UP000589626"/>
    </source>
</evidence>
<dbReference type="RefSeq" id="WP_183594375.1">
    <property type="nucleotide sequence ID" value="NZ_JACHWR010000003.1"/>
</dbReference>
<keyword evidence="3" id="KW-1185">Reference proteome</keyword>
<protein>
    <submittedName>
        <fullName evidence="2">Uncharacterized protein</fullName>
    </submittedName>
</protein>
<proteinExistence type="predicted"/>
<keyword evidence="1" id="KW-1133">Transmembrane helix</keyword>
<name>A0A7W4VZC4_9ACTN</name>
<organism evidence="2 3">
    <name type="scientific">Nocardioides soli</name>
    <dbReference type="NCBI Taxonomy" id="1036020"/>
    <lineage>
        <taxon>Bacteria</taxon>
        <taxon>Bacillati</taxon>
        <taxon>Actinomycetota</taxon>
        <taxon>Actinomycetes</taxon>
        <taxon>Propionibacteriales</taxon>
        <taxon>Nocardioidaceae</taxon>
        <taxon>Nocardioides</taxon>
    </lineage>
</organism>
<accession>A0A7W4VZC4</accession>
<gene>
    <name evidence="2" type="ORF">FHU40_004351</name>
</gene>
<dbReference type="Proteomes" id="UP000589626">
    <property type="component" value="Unassembled WGS sequence"/>
</dbReference>
<comment type="caution">
    <text evidence="2">The sequence shown here is derived from an EMBL/GenBank/DDBJ whole genome shotgun (WGS) entry which is preliminary data.</text>
</comment>
<keyword evidence="1" id="KW-0812">Transmembrane</keyword>